<name>A0ABR1WLM1_9PEZI</name>
<dbReference type="RefSeq" id="XP_066668896.1">
    <property type="nucleotide sequence ID" value="XM_066809973.1"/>
</dbReference>
<feature type="coiled-coil region" evidence="1">
    <location>
        <begin position="140"/>
        <end position="167"/>
    </location>
</feature>
<evidence type="ECO:0000256" key="1">
    <source>
        <dbReference type="SAM" id="Coils"/>
    </source>
</evidence>
<evidence type="ECO:0000313" key="3">
    <source>
        <dbReference type="Proteomes" id="UP001433268"/>
    </source>
</evidence>
<dbReference type="EMBL" id="JAQQWN010000005">
    <property type="protein sequence ID" value="KAK8084387.1"/>
    <property type="molecule type" value="Genomic_DNA"/>
</dbReference>
<evidence type="ECO:0000313" key="2">
    <source>
        <dbReference type="EMBL" id="KAK8084387.1"/>
    </source>
</evidence>
<comment type="caution">
    <text evidence="2">The sequence shown here is derived from an EMBL/GenBank/DDBJ whole genome shotgun (WGS) entry which is preliminary data.</text>
</comment>
<protein>
    <submittedName>
        <fullName evidence="2">Uncharacterized protein</fullName>
    </submittedName>
</protein>
<accession>A0ABR1WLM1</accession>
<gene>
    <name evidence="2" type="ORF">PG997_005658</name>
</gene>
<sequence>MSHTPMVLTTESAKARRREISKIVMKECHGQGETDGCIKHTVLPWVIEECEKQLLQWMRGLERTKYLRRTALAGVMSEDYAAWMTDLLIWDLVMEVRTEDDPRRLQFFEMFPEPEKYQRSWTNWFREAAEAAQRAPAETLESLKAESNRLEAELYVKQAELDQLKNQLEKELVG</sequence>
<proteinExistence type="predicted"/>
<keyword evidence="3" id="KW-1185">Reference proteome</keyword>
<dbReference type="Proteomes" id="UP001433268">
    <property type="component" value="Unassembled WGS sequence"/>
</dbReference>
<keyword evidence="1" id="KW-0175">Coiled coil</keyword>
<dbReference type="GeneID" id="92043033"/>
<organism evidence="2 3">
    <name type="scientific">Apiospora hydei</name>
    <dbReference type="NCBI Taxonomy" id="1337664"/>
    <lineage>
        <taxon>Eukaryota</taxon>
        <taxon>Fungi</taxon>
        <taxon>Dikarya</taxon>
        <taxon>Ascomycota</taxon>
        <taxon>Pezizomycotina</taxon>
        <taxon>Sordariomycetes</taxon>
        <taxon>Xylariomycetidae</taxon>
        <taxon>Amphisphaeriales</taxon>
        <taxon>Apiosporaceae</taxon>
        <taxon>Apiospora</taxon>
    </lineage>
</organism>
<reference evidence="2 3" key="1">
    <citation type="submission" date="2023-01" db="EMBL/GenBank/DDBJ databases">
        <title>Analysis of 21 Apiospora genomes using comparative genomics revels a genus with tremendous synthesis potential of carbohydrate active enzymes and secondary metabolites.</title>
        <authorList>
            <person name="Sorensen T."/>
        </authorList>
    </citation>
    <scope>NUCLEOTIDE SEQUENCE [LARGE SCALE GENOMIC DNA]</scope>
    <source>
        <strain evidence="2 3">CBS 114990</strain>
    </source>
</reference>